<dbReference type="GO" id="GO:0009986">
    <property type="term" value="C:cell surface"/>
    <property type="evidence" value="ECO:0007669"/>
    <property type="project" value="InterPro"/>
</dbReference>
<evidence type="ECO:0000256" key="3">
    <source>
        <dbReference type="ARBA" id="ARBA00022525"/>
    </source>
</evidence>
<dbReference type="Pfam" id="PF01060">
    <property type="entry name" value="TTR-52"/>
    <property type="match status" value="1"/>
</dbReference>
<comment type="caution">
    <text evidence="5">The sequence shown here is derived from an EMBL/GenBank/DDBJ whole genome shotgun (WGS) entry which is preliminary data.</text>
</comment>
<dbReference type="EMBL" id="CATQJA010002659">
    <property type="protein sequence ID" value="CAJ0580042.1"/>
    <property type="molecule type" value="Genomic_DNA"/>
</dbReference>
<name>A0AA36D2S7_9BILA</name>
<protein>
    <submittedName>
        <fullName evidence="5">Uncharacterized protein</fullName>
    </submittedName>
</protein>
<evidence type="ECO:0000256" key="2">
    <source>
        <dbReference type="ARBA" id="ARBA00010112"/>
    </source>
</evidence>
<evidence type="ECO:0000313" key="5">
    <source>
        <dbReference type="EMBL" id="CAJ0580042.1"/>
    </source>
</evidence>
<dbReference type="InterPro" id="IPR001534">
    <property type="entry name" value="Transthyretin-like"/>
</dbReference>
<organism evidence="5 6">
    <name type="scientific">Mesorhabditis spiculigera</name>
    <dbReference type="NCBI Taxonomy" id="96644"/>
    <lineage>
        <taxon>Eukaryota</taxon>
        <taxon>Metazoa</taxon>
        <taxon>Ecdysozoa</taxon>
        <taxon>Nematoda</taxon>
        <taxon>Chromadorea</taxon>
        <taxon>Rhabditida</taxon>
        <taxon>Rhabditina</taxon>
        <taxon>Rhabditomorpha</taxon>
        <taxon>Rhabditoidea</taxon>
        <taxon>Rhabditidae</taxon>
        <taxon>Mesorhabditinae</taxon>
        <taxon>Mesorhabditis</taxon>
    </lineage>
</organism>
<accession>A0AA36D2S7</accession>
<dbReference type="Proteomes" id="UP001177023">
    <property type="component" value="Unassembled WGS sequence"/>
</dbReference>
<sequence length="92" mass="10711">MATQDSRTAFTKDKGHFTIHGCGDDHDFLPGVLPDNRPDPYLKIYHQCNDDDEMTRIDLPRVFSPKKQKFRRPIFLDLDDDTDESNENTELV</sequence>
<keyword evidence="6" id="KW-1185">Reference proteome</keyword>
<evidence type="ECO:0000256" key="1">
    <source>
        <dbReference type="ARBA" id="ARBA00004613"/>
    </source>
</evidence>
<evidence type="ECO:0000256" key="4">
    <source>
        <dbReference type="ARBA" id="ARBA00022729"/>
    </source>
</evidence>
<dbReference type="Gene3D" id="2.60.40.3330">
    <property type="match status" value="1"/>
</dbReference>
<dbReference type="AlphaFoldDB" id="A0AA36D2S7"/>
<comment type="similarity">
    <text evidence="2">Belongs to the nematode transthyretin-like family.</text>
</comment>
<reference evidence="5" key="1">
    <citation type="submission" date="2023-06" db="EMBL/GenBank/DDBJ databases">
        <authorList>
            <person name="Delattre M."/>
        </authorList>
    </citation>
    <scope>NUCLEOTIDE SEQUENCE</scope>
    <source>
        <strain evidence="5">AF72</strain>
    </source>
</reference>
<evidence type="ECO:0000313" key="6">
    <source>
        <dbReference type="Proteomes" id="UP001177023"/>
    </source>
</evidence>
<keyword evidence="3" id="KW-0964">Secreted</keyword>
<comment type="subcellular location">
    <subcellularLocation>
        <location evidence="1">Secreted</location>
    </subcellularLocation>
</comment>
<proteinExistence type="inferred from homology"/>
<dbReference type="GO" id="GO:0005576">
    <property type="term" value="C:extracellular region"/>
    <property type="evidence" value="ECO:0007669"/>
    <property type="project" value="UniProtKB-SubCell"/>
</dbReference>
<feature type="non-terminal residue" evidence="5">
    <location>
        <position position="92"/>
    </location>
</feature>
<dbReference type="InterPro" id="IPR038479">
    <property type="entry name" value="Transthyretin-like_sf"/>
</dbReference>
<keyword evidence="4" id="KW-0732">Signal</keyword>
<gene>
    <name evidence="5" type="ORF">MSPICULIGERA_LOCUS18245</name>
</gene>